<feature type="chain" id="PRO_5002865992" description="Apple domain-containing protein" evidence="2">
    <location>
        <begin position="37"/>
        <end position="1034"/>
    </location>
</feature>
<feature type="region of interest" description="Disordered" evidence="1">
    <location>
        <begin position="718"/>
        <end position="742"/>
    </location>
</feature>
<evidence type="ECO:0000313" key="3">
    <source>
        <dbReference type="EMBL" id="EED95506.1"/>
    </source>
</evidence>
<accession>B8BVR5</accession>
<dbReference type="PaxDb" id="35128-Thaps2928"/>
<keyword evidence="2" id="KW-0732">Signal</keyword>
<evidence type="ECO:0000256" key="1">
    <source>
        <dbReference type="SAM" id="MobiDB-lite"/>
    </source>
</evidence>
<dbReference type="GeneID" id="7452902"/>
<feature type="signal peptide" evidence="2">
    <location>
        <begin position="1"/>
        <end position="36"/>
    </location>
</feature>
<protein>
    <recommendedName>
        <fullName evidence="5">Apple domain-containing protein</fullName>
    </recommendedName>
</protein>
<dbReference type="EMBL" id="CM000639">
    <property type="protein sequence ID" value="EED95506.1"/>
    <property type="molecule type" value="Genomic_DNA"/>
</dbReference>
<reference evidence="3 4" key="2">
    <citation type="journal article" date="2008" name="Nature">
        <title>The Phaeodactylum genome reveals the evolutionary history of diatom genomes.</title>
        <authorList>
            <person name="Bowler C."/>
            <person name="Allen A.E."/>
            <person name="Badger J.H."/>
            <person name="Grimwood J."/>
            <person name="Jabbari K."/>
            <person name="Kuo A."/>
            <person name="Maheswari U."/>
            <person name="Martens C."/>
            <person name="Maumus F."/>
            <person name="Otillar R.P."/>
            <person name="Rayko E."/>
            <person name="Salamov A."/>
            <person name="Vandepoele K."/>
            <person name="Beszteri B."/>
            <person name="Gruber A."/>
            <person name="Heijde M."/>
            <person name="Katinka M."/>
            <person name="Mock T."/>
            <person name="Valentin K."/>
            <person name="Verret F."/>
            <person name="Berges J.A."/>
            <person name="Brownlee C."/>
            <person name="Cadoret J.P."/>
            <person name="Chiovitti A."/>
            <person name="Choi C.J."/>
            <person name="Coesel S."/>
            <person name="De Martino A."/>
            <person name="Detter J.C."/>
            <person name="Durkin C."/>
            <person name="Falciatore A."/>
            <person name="Fournet J."/>
            <person name="Haruta M."/>
            <person name="Huysman M.J."/>
            <person name="Jenkins B.D."/>
            <person name="Jiroutova K."/>
            <person name="Jorgensen R.E."/>
            <person name="Joubert Y."/>
            <person name="Kaplan A."/>
            <person name="Kroger N."/>
            <person name="Kroth P.G."/>
            <person name="La Roche J."/>
            <person name="Lindquist E."/>
            <person name="Lommer M."/>
            <person name="Martin-Jezequel V."/>
            <person name="Lopez P.J."/>
            <person name="Lucas S."/>
            <person name="Mangogna M."/>
            <person name="McGinnis K."/>
            <person name="Medlin L.K."/>
            <person name="Montsant A."/>
            <person name="Oudot-Le Secq M.P."/>
            <person name="Napoli C."/>
            <person name="Obornik M."/>
            <person name="Parker M.S."/>
            <person name="Petit J.L."/>
            <person name="Porcel B.M."/>
            <person name="Poulsen N."/>
            <person name="Robison M."/>
            <person name="Rychlewski L."/>
            <person name="Rynearson T.A."/>
            <person name="Schmutz J."/>
            <person name="Shapiro H."/>
            <person name="Siaut M."/>
            <person name="Stanley M."/>
            <person name="Sussman M.R."/>
            <person name="Taylor A.R."/>
            <person name="Vardi A."/>
            <person name="von Dassow P."/>
            <person name="Vyverman W."/>
            <person name="Willis A."/>
            <person name="Wyrwicz L.S."/>
            <person name="Rokhsar D.S."/>
            <person name="Weissenbach J."/>
            <person name="Armbrust E.V."/>
            <person name="Green B.R."/>
            <person name="Van de Peer Y."/>
            <person name="Grigoriev I.V."/>
        </authorList>
    </citation>
    <scope>NUCLEOTIDE SEQUENCE [LARGE SCALE GENOMIC DNA]</scope>
    <source>
        <strain evidence="3 4">CCMP1335</strain>
    </source>
</reference>
<dbReference type="AlphaFoldDB" id="B8BVR5"/>
<dbReference type="InParanoid" id="B8BVR5"/>
<feature type="region of interest" description="Disordered" evidence="1">
    <location>
        <begin position="374"/>
        <end position="401"/>
    </location>
</feature>
<feature type="compositionally biased region" description="Low complexity" evidence="1">
    <location>
        <begin position="388"/>
        <end position="401"/>
    </location>
</feature>
<organism evidence="3 4">
    <name type="scientific">Thalassiosira pseudonana</name>
    <name type="common">Marine diatom</name>
    <name type="synonym">Cyclotella nana</name>
    <dbReference type="NCBI Taxonomy" id="35128"/>
    <lineage>
        <taxon>Eukaryota</taxon>
        <taxon>Sar</taxon>
        <taxon>Stramenopiles</taxon>
        <taxon>Ochrophyta</taxon>
        <taxon>Bacillariophyta</taxon>
        <taxon>Coscinodiscophyceae</taxon>
        <taxon>Thalassiosirophycidae</taxon>
        <taxon>Thalassiosirales</taxon>
        <taxon>Thalassiosiraceae</taxon>
        <taxon>Thalassiosira</taxon>
    </lineage>
</organism>
<dbReference type="HOGENOM" id="CLU_293825_0_0_1"/>
<keyword evidence="4" id="KW-1185">Reference proteome</keyword>
<evidence type="ECO:0000256" key="2">
    <source>
        <dbReference type="SAM" id="SignalP"/>
    </source>
</evidence>
<dbReference type="RefSeq" id="XP_002288063.1">
    <property type="nucleotide sequence ID" value="XM_002288027.1"/>
</dbReference>
<name>B8BVR5_THAPS</name>
<sequence length="1034" mass="113257">MCQTSATASLSPAAARSSLWTVSLNLLAFHATVASAGNVSALHSSRSTGDVEIIDIDADKRGSQRRSLRRAAKRVSSGEGSSSRGAVDVGDAASPLHTQRALREITDGEATSRKLQTSQQDISCADRKWHLSLTDGKSCTNDLEYPDKWNMDVYLGVMWYPSTIESNTCTNNKDDIPPEWSDASYNYLFSSTSEECCQLMFAGKACNVKSCEGHTQLGDSFQVVTGSPTEQPSSKCVSDTWVGDLNRGDGCTNSPDAIPSSWYQYPEFYLFDSPQACCSALFRDMPCAIHVDCLTSGGPTISDNDEPISCVSDTWYPHPIHQDGCSNSPDDIPAEWISKAFYFSTTSVGCCSSFFSGKPCKVYQVCENPVASMKPTSHPNTPVPIPSPTTTSPSISPTTLVPSPSPTNLYYVSSSDGLCHTVDSDTPAWYSVHYTDYEKCCKYSWKVEECLASDPDISNAPSPTAPPTKLYYVSSSTGMCEIVDTNTPAWYTVRYADYVECCQWSWKKEDCLAANPNPETLGEDTSSSMTPDIIVDITMYGSVTIDDFTPPDYYSTDWATLKMAFSKAIVSTMLASELVHNAMQVKLWNIGGKSFQRRELKDAEGMLIAAESGWNEKTHDKLRKLVAPQVLQFEMTIPTKCNEACQKSSGFLGESAFATLQAFFRNYVDSGAFSIVLNSLGDKLGVFGEKSPKASAGELSYRLAVKSSNTWFPTMMPSLSPVTPPPSTSPTTPKPTSSPTEPCYSERWHPLPNFSKCSNKFDDFPIVWKSSDVYMFETKEECCQNFFYNLGKEDCYLEDICQLQSFSDDVTEPTSSAVEETDDECSKRLFHPTTSFSKCTNSLDDYPSVWAEHSIFMQTKEACCKSFFVDSECVVENVCGANSTTSTTKAPETETLTTTIVQATTKASQSPTTVLAISTLTTAVSSTSSTLIVGLQESGNHCNLWHPSKDFTKCTNDPHHDMGDIYLHDTAEECCSIYFGAWGYEDCATEDTCVSSPPSPQPTSCSDFKYYSKGPSSNECTNGKDSQNKPSSNI</sequence>
<feature type="region of interest" description="Disordered" evidence="1">
    <location>
        <begin position="64"/>
        <end position="93"/>
    </location>
</feature>
<feature type="compositionally biased region" description="Basic residues" evidence="1">
    <location>
        <begin position="64"/>
        <end position="73"/>
    </location>
</feature>
<dbReference type="Proteomes" id="UP000001449">
    <property type="component" value="Chromosome 2"/>
</dbReference>
<dbReference type="eggNOG" id="ENOG502RWWN">
    <property type="taxonomic scope" value="Eukaryota"/>
</dbReference>
<evidence type="ECO:0000313" key="4">
    <source>
        <dbReference type="Proteomes" id="UP000001449"/>
    </source>
</evidence>
<feature type="region of interest" description="Disordered" evidence="1">
    <location>
        <begin position="1014"/>
        <end position="1034"/>
    </location>
</feature>
<dbReference type="KEGG" id="tps:THAPSDRAFT_2928"/>
<gene>
    <name evidence="3" type="ORF">THAPSDRAFT_2928</name>
</gene>
<feature type="compositionally biased region" description="Low complexity" evidence="1">
    <location>
        <begin position="729"/>
        <end position="742"/>
    </location>
</feature>
<evidence type="ECO:0008006" key="5">
    <source>
        <dbReference type="Google" id="ProtNLM"/>
    </source>
</evidence>
<proteinExistence type="predicted"/>
<reference evidence="3 4" key="1">
    <citation type="journal article" date="2004" name="Science">
        <title>The genome of the diatom Thalassiosira pseudonana: ecology, evolution, and metabolism.</title>
        <authorList>
            <person name="Armbrust E.V."/>
            <person name="Berges J.A."/>
            <person name="Bowler C."/>
            <person name="Green B.R."/>
            <person name="Martinez D."/>
            <person name="Putnam N.H."/>
            <person name="Zhou S."/>
            <person name="Allen A.E."/>
            <person name="Apt K.E."/>
            <person name="Bechner M."/>
            <person name="Brzezinski M.A."/>
            <person name="Chaal B.K."/>
            <person name="Chiovitti A."/>
            <person name="Davis A.K."/>
            <person name="Demarest M.S."/>
            <person name="Detter J.C."/>
            <person name="Glavina T."/>
            <person name="Goodstein D."/>
            <person name="Hadi M.Z."/>
            <person name="Hellsten U."/>
            <person name="Hildebrand M."/>
            <person name="Jenkins B.D."/>
            <person name="Jurka J."/>
            <person name="Kapitonov V.V."/>
            <person name="Kroger N."/>
            <person name="Lau W.W."/>
            <person name="Lane T.W."/>
            <person name="Larimer F.W."/>
            <person name="Lippmeier J.C."/>
            <person name="Lucas S."/>
            <person name="Medina M."/>
            <person name="Montsant A."/>
            <person name="Obornik M."/>
            <person name="Parker M.S."/>
            <person name="Palenik B."/>
            <person name="Pazour G.J."/>
            <person name="Richardson P.M."/>
            <person name="Rynearson T.A."/>
            <person name="Saito M.A."/>
            <person name="Schwartz D.C."/>
            <person name="Thamatrakoln K."/>
            <person name="Valentin K."/>
            <person name="Vardi A."/>
            <person name="Wilkerson F.P."/>
            <person name="Rokhsar D.S."/>
        </authorList>
    </citation>
    <scope>NUCLEOTIDE SEQUENCE [LARGE SCALE GENOMIC DNA]</scope>
    <source>
        <strain evidence="3 4">CCMP1335</strain>
    </source>
</reference>